<dbReference type="WBParaSite" id="GPLIN_000039400">
    <property type="protein sequence ID" value="GPLIN_000039400"/>
    <property type="gene ID" value="GPLIN_000039400"/>
</dbReference>
<name>A0A183BIG5_GLOPA</name>
<accession>A0A183BIG5</accession>
<sequence>MMIAGTVAANFCADSEAHLRECNVRRSLLHNTTGRGHQVAHDEELQQLEQCTLLDVDEAPEPKFRKRSISLDEKKSSAVINHAAGEES</sequence>
<evidence type="ECO:0000313" key="2">
    <source>
        <dbReference type="WBParaSite" id="GPLIN_000039400"/>
    </source>
</evidence>
<protein>
    <submittedName>
        <fullName evidence="2">Uncharacterized protein</fullName>
    </submittedName>
</protein>
<reference evidence="2" key="3">
    <citation type="submission" date="2016-06" db="UniProtKB">
        <authorList>
            <consortium name="WormBaseParasite"/>
        </authorList>
    </citation>
    <scope>IDENTIFICATION</scope>
</reference>
<dbReference type="Proteomes" id="UP000050741">
    <property type="component" value="Unassembled WGS sequence"/>
</dbReference>
<organism evidence="1 2">
    <name type="scientific">Globodera pallida</name>
    <name type="common">Potato cyst nematode worm</name>
    <name type="synonym">Heterodera pallida</name>
    <dbReference type="NCBI Taxonomy" id="36090"/>
    <lineage>
        <taxon>Eukaryota</taxon>
        <taxon>Metazoa</taxon>
        <taxon>Ecdysozoa</taxon>
        <taxon>Nematoda</taxon>
        <taxon>Chromadorea</taxon>
        <taxon>Rhabditida</taxon>
        <taxon>Tylenchina</taxon>
        <taxon>Tylenchomorpha</taxon>
        <taxon>Tylenchoidea</taxon>
        <taxon>Heteroderidae</taxon>
        <taxon>Heteroderinae</taxon>
        <taxon>Globodera</taxon>
    </lineage>
</organism>
<reference evidence="1" key="1">
    <citation type="submission" date="2013-12" db="EMBL/GenBank/DDBJ databases">
        <authorList>
            <person name="Aslett M."/>
        </authorList>
    </citation>
    <scope>NUCLEOTIDE SEQUENCE [LARGE SCALE GENOMIC DNA]</scope>
    <source>
        <strain evidence="1">Lindley</strain>
    </source>
</reference>
<proteinExistence type="predicted"/>
<evidence type="ECO:0000313" key="1">
    <source>
        <dbReference type="Proteomes" id="UP000050741"/>
    </source>
</evidence>
<dbReference type="AlphaFoldDB" id="A0A183BIG5"/>
<reference evidence="1" key="2">
    <citation type="submission" date="2014-05" db="EMBL/GenBank/DDBJ databases">
        <title>The genome and life-stage specific transcriptomes of Globodera pallida elucidate key aspects of plant parasitism by a cyst nematode.</title>
        <authorList>
            <person name="Cotton J.A."/>
            <person name="Lilley C.J."/>
            <person name="Jones L.M."/>
            <person name="Kikuchi T."/>
            <person name="Reid A.J."/>
            <person name="Thorpe P."/>
            <person name="Tsai I.J."/>
            <person name="Beasley H."/>
            <person name="Blok V."/>
            <person name="Cock P.J.A."/>
            <person name="Van den Akker S.E."/>
            <person name="Holroyd N."/>
            <person name="Hunt M."/>
            <person name="Mantelin S."/>
            <person name="Naghra H."/>
            <person name="Pain A."/>
            <person name="Palomares-Rius J.E."/>
            <person name="Zarowiecki M."/>
            <person name="Berriman M."/>
            <person name="Jones J.T."/>
            <person name="Urwin P.E."/>
        </authorList>
    </citation>
    <scope>NUCLEOTIDE SEQUENCE [LARGE SCALE GENOMIC DNA]</scope>
    <source>
        <strain evidence="1">Lindley</strain>
    </source>
</reference>
<keyword evidence="1" id="KW-1185">Reference proteome</keyword>